<organism evidence="1">
    <name type="scientific">candidate division CPR3 bacterium</name>
    <dbReference type="NCBI Taxonomy" id="2268181"/>
    <lineage>
        <taxon>Bacteria</taxon>
        <taxon>Bacteria division CPR3</taxon>
    </lineage>
</organism>
<dbReference type="AlphaFoldDB" id="A0A7V3N6I6"/>
<evidence type="ECO:0000313" key="1">
    <source>
        <dbReference type="EMBL" id="HFZ09420.1"/>
    </source>
</evidence>
<gene>
    <name evidence="1" type="ORF">ENV41_04755</name>
</gene>
<name>A0A7V3N6I6_UNCC3</name>
<sequence>MTSINKLLNKYLEGKRISKEKFDDLKIVIKEVGYNKKILDWFSYLQEYEVVGWRPKLVTRKLCQILLNSSKEKPLEFYALFCPSYKKGLGAYGFRTDDVGNTSRWGIIKLSEIIQKSRQLGFTCKPPRAIFFDVALEQPEKSLKKINDLKKNIENLKKYVPKGMSFELLSELFPFLFDTIGYRGIKIQPLPVPQTTLDRIIERGKKFYKLFGWTSKQIKERSEVIASSEALVGNTIRYLMPNSIMVYTPTMLERAQVYSGHRFETDPLPIIFPKRSEDSLGS</sequence>
<proteinExistence type="predicted"/>
<reference evidence="1" key="1">
    <citation type="journal article" date="2020" name="mSystems">
        <title>Genome- and Community-Level Interaction Insights into Carbon Utilization and Element Cycling Functions of Hydrothermarchaeota in Hydrothermal Sediment.</title>
        <authorList>
            <person name="Zhou Z."/>
            <person name="Liu Y."/>
            <person name="Xu W."/>
            <person name="Pan J."/>
            <person name="Luo Z.H."/>
            <person name="Li M."/>
        </authorList>
    </citation>
    <scope>NUCLEOTIDE SEQUENCE [LARGE SCALE GENOMIC DNA]</scope>
    <source>
        <strain evidence="1">SpSt-757</strain>
    </source>
</reference>
<comment type="caution">
    <text evidence="1">The sequence shown here is derived from an EMBL/GenBank/DDBJ whole genome shotgun (WGS) entry which is preliminary data.</text>
</comment>
<accession>A0A7V3N6I6</accession>
<dbReference type="EMBL" id="DTGG01000146">
    <property type="protein sequence ID" value="HFZ09420.1"/>
    <property type="molecule type" value="Genomic_DNA"/>
</dbReference>
<protein>
    <submittedName>
        <fullName evidence="1">Uncharacterized protein</fullName>
    </submittedName>
</protein>